<keyword evidence="2" id="KW-0472">Membrane</keyword>
<dbReference type="OrthoDB" id="9783100at2"/>
<dbReference type="Pfam" id="PF02321">
    <property type="entry name" value="OEP"/>
    <property type="match status" value="2"/>
</dbReference>
<dbReference type="Proteomes" id="UP000432727">
    <property type="component" value="Unassembled WGS sequence"/>
</dbReference>
<feature type="signal peptide" evidence="2">
    <location>
        <begin position="1"/>
        <end position="19"/>
    </location>
</feature>
<dbReference type="InterPro" id="IPR003423">
    <property type="entry name" value="OMP_efflux"/>
</dbReference>
<keyword evidence="2" id="KW-1134">Transmembrane beta strand</keyword>
<protein>
    <submittedName>
        <fullName evidence="4">Efflux transporter outer membrane subunit</fullName>
    </submittedName>
</protein>
<dbReference type="EMBL" id="WTYI01000001">
    <property type="protein sequence ID" value="MXO96557.1"/>
    <property type="molecule type" value="Genomic_DNA"/>
</dbReference>
<proteinExistence type="inferred from homology"/>
<reference evidence="4 5" key="1">
    <citation type="submission" date="2019-12" db="EMBL/GenBank/DDBJ databases">
        <title>Genomic-based taxomic classification of the family Erythrobacteraceae.</title>
        <authorList>
            <person name="Xu L."/>
        </authorList>
    </citation>
    <scope>NUCLEOTIDE SEQUENCE [LARGE SCALE GENOMIC DNA]</scope>
    <source>
        <strain evidence="4 5">JCM 12189</strain>
    </source>
</reference>
<dbReference type="NCBIfam" id="TIGR01845">
    <property type="entry name" value="outer_NodT"/>
    <property type="match status" value="1"/>
</dbReference>
<keyword evidence="2" id="KW-0564">Palmitate</keyword>
<dbReference type="PANTHER" id="PTHR30203:SF25">
    <property type="entry name" value="OUTER MEMBRANE PROTEIN-RELATED"/>
    <property type="match status" value="1"/>
</dbReference>
<dbReference type="GO" id="GO:0015562">
    <property type="term" value="F:efflux transmembrane transporter activity"/>
    <property type="evidence" value="ECO:0007669"/>
    <property type="project" value="InterPro"/>
</dbReference>
<feature type="chain" id="PRO_5026373439" evidence="2">
    <location>
        <begin position="20"/>
        <end position="475"/>
    </location>
</feature>
<keyword evidence="5" id="KW-1185">Reference proteome</keyword>
<comment type="subcellular location">
    <subcellularLocation>
        <location evidence="2">Cell membrane</location>
        <topology evidence="2">Lipid-anchor</topology>
    </subcellularLocation>
</comment>
<name>A0A6I4TNG0_9SPHN</name>
<sequence>MMRLLLASSCALALAGCVAGPPPEISTPTPVLPPEYLFAPDAASATGLAALLPADDPAYDTLAAQALASSPTLGEALARIDQARAGADLRGANRLPSIGANATVEGRRSNPAQFGGDLPSAIAFDTEQLSYAANVTARWDPDIFGSLRAQERAALARIDAASSSARGVRNALLAEIAASVIDWRTLDARASAIKDDLAAAEDLARLSRVREDAGIAPGFDRVRAESAADASRSRLAALESERARLIGRLVTLTAQGGAQVRSALAMAPRESGLPATPATLPSALLANRPDVLAAAATLAAEDAELAAAARRRFPVFDLSAAIGLLAFSPGDLFDSDSIIGSLAASVAAPLLDFGRTEAEIDGAAAEKRAAFEAYRGAVYTALGDAEEAYGLVAAADREAAAAAQEAASLQRAASLAEVRQRAGLADFLTVLEARRAAEASGERAAAALGRAERARVILWQALGGDTQPITRSTSQ</sequence>
<keyword evidence="2" id="KW-0732">Signal</keyword>
<keyword evidence="3" id="KW-0175">Coiled coil</keyword>
<gene>
    <name evidence="4" type="ORF">GRI34_09040</name>
</gene>
<evidence type="ECO:0000313" key="4">
    <source>
        <dbReference type="EMBL" id="MXO96557.1"/>
    </source>
</evidence>
<evidence type="ECO:0000256" key="3">
    <source>
        <dbReference type="SAM" id="Coils"/>
    </source>
</evidence>
<comment type="similarity">
    <text evidence="1 2">Belongs to the outer membrane factor (OMF) (TC 1.B.17) family.</text>
</comment>
<dbReference type="SUPFAM" id="SSF56954">
    <property type="entry name" value="Outer membrane efflux proteins (OEP)"/>
    <property type="match status" value="1"/>
</dbReference>
<feature type="coiled-coil region" evidence="3">
    <location>
        <begin position="221"/>
        <end position="255"/>
    </location>
</feature>
<dbReference type="PROSITE" id="PS51257">
    <property type="entry name" value="PROKAR_LIPOPROTEIN"/>
    <property type="match status" value="1"/>
</dbReference>
<dbReference type="Gene3D" id="1.20.1600.10">
    <property type="entry name" value="Outer membrane efflux proteins (OEP)"/>
    <property type="match status" value="1"/>
</dbReference>
<comment type="caution">
    <text evidence="4">The sequence shown here is derived from an EMBL/GenBank/DDBJ whole genome shotgun (WGS) entry which is preliminary data.</text>
</comment>
<dbReference type="GO" id="GO:0005886">
    <property type="term" value="C:plasma membrane"/>
    <property type="evidence" value="ECO:0007669"/>
    <property type="project" value="UniProtKB-SubCell"/>
</dbReference>
<evidence type="ECO:0000256" key="2">
    <source>
        <dbReference type="RuleBase" id="RU362097"/>
    </source>
</evidence>
<dbReference type="AlphaFoldDB" id="A0A6I4TNG0"/>
<evidence type="ECO:0000256" key="1">
    <source>
        <dbReference type="ARBA" id="ARBA00007613"/>
    </source>
</evidence>
<accession>A0A6I4TNG0</accession>
<dbReference type="InterPro" id="IPR010131">
    <property type="entry name" value="MdtP/NodT-like"/>
</dbReference>
<dbReference type="RefSeq" id="WP_160595642.1">
    <property type="nucleotide sequence ID" value="NZ_WTYI01000001.1"/>
</dbReference>
<keyword evidence="2" id="KW-0449">Lipoprotein</keyword>
<dbReference type="PANTHER" id="PTHR30203">
    <property type="entry name" value="OUTER MEMBRANE CATION EFFLUX PROTEIN"/>
    <property type="match status" value="1"/>
</dbReference>
<keyword evidence="2" id="KW-0812">Transmembrane</keyword>
<organism evidence="4 5">
    <name type="scientific">Qipengyuania aquimaris</name>
    <dbReference type="NCBI Taxonomy" id="255984"/>
    <lineage>
        <taxon>Bacteria</taxon>
        <taxon>Pseudomonadati</taxon>
        <taxon>Pseudomonadota</taxon>
        <taxon>Alphaproteobacteria</taxon>
        <taxon>Sphingomonadales</taxon>
        <taxon>Erythrobacteraceae</taxon>
        <taxon>Qipengyuania</taxon>
    </lineage>
</organism>
<dbReference type="Gene3D" id="2.20.200.10">
    <property type="entry name" value="Outer membrane efflux proteins (OEP)"/>
    <property type="match status" value="1"/>
</dbReference>
<evidence type="ECO:0000313" key="5">
    <source>
        <dbReference type="Proteomes" id="UP000432727"/>
    </source>
</evidence>